<keyword evidence="5" id="KW-0949">S-adenosyl-L-methionine</keyword>
<evidence type="ECO:0000313" key="8">
    <source>
        <dbReference type="Proteomes" id="UP000033070"/>
    </source>
</evidence>
<dbReference type="SUPFAM" id="SSF53790">
    <property type="entry name" value="Tetrapyrrole methylase"/>
    <property type="match status" value="1"/>
</dbReference>
<keyword evidence="1" id="KW-0963">Cytoplasm</keyword>
<proteinExistence type="predicted"/>
<dbReference type="PIRSF" id="PIRSF005917">
    <property type="entry name" value="MTase_YraL"/>
    <property type="match status" value="1"/>
</dbReference>
<dbReference type="RefSeq" id="WP_062625414.1">
    <property type="nucleotide sequence ID" value="NZ_AP018738.1"/>
</dbReference>
<keyword evidence="2" id="KW-0698">rRNA processing</keyword>
<dbReference type="Proteomes" id="UP000033070">
    <property type="component" value="Chromosome"/>
</dbReference>
<keyword evidence="3 7" id="KW-0489">Methyltransferase</keyword>
<evidence type="ECO:0000256" key="3">
    <source>
        <dbReference type="ARBA" id="ARBA00022603"/>
    </source>
</evidence>
<dbReference type="GO" id="GO:0032259">
    <property type="term" value="P:methylation"/>
    <property type="evidence" value="ECO:0007669"/>
    <property type="project" value="UniProtKB-KW"/>
</dbReference>
<dbReference type="Pfam" id="PF00590">
    <property type="entry name" value="TP_methylase"/>
    <property type="match status" value="1"/>
</dbReference>
<keyword evidence="4 7" id="KW-0808">Transferase</keyword>
<dbReference type="InterPro" id="IPR008189">
    <property type="entry name" value="rRNA_ssu_MeTfrase_I"/>
</dbReference>
<dbReference type="CDD" id="cd11649">
    <property type="entry name" value="RsmI_like"/>
    <property type="match status" value="1"/>
</dbReference>
<dbReference type="InterPro" id="IPR014776">
    <property type="entry name" value="4pyrrole_Mease_sub2"/>
</dbReference>
<keyword evidence="8" id="KW-1185">Reference proteome</keyword>
<evidence type="ECO:0000256" key="2">
    <source>
        <dbReference type="ARBA" id="ARBA00022552"/>
    </source>
</evidence>
<dbReference type="PANTHER" id="PTHR46111">
    <property type="entry name" value="RIBOSOMAL RNA SMALL SUBUNIT METHYLTRANSFERASE I"/>
    <property type="match status" value="1"/>
</dbReference>
<protein>
    <submittedName>
        <fullName evidence="7">Ribosomal RNA small subunit methyltransferase I</fullName>
    </submittedName>
</protein>
<evidence type="ECO:0000256" key="1">
    <source>
        <dbReference type="ARBA" id="ARBA00022490"/>
    </source>
</evidence>
<dbReference type="InterPro" id="IPR014777">
    <property type="entry name" value="4pyrrole_Mease_sub1"/>
</dbReference>
<gene>
    <name evidence="7" type="ORF">OYT1_ch0606</name>
</gene>
<sequence>MATGILYLIPNTLGEAPPADVLPVHTIETARKLDYFVVEHAKSARRFLSQIQTETPLQSLEMAELSEHTAVTELPVLLAPLLAGRDAGLLSEAGCPGVADPGAELVALAHQRGVRVVPLVGPSSILLALMASGLNGQGFAFRGYLPVDEVARGKSIAALEVDSARLKQTQIFIETPYRNHKLLTALLAQCRPGTRICVATDLTLPTEWVRTCKVSEWKSSSIPDLNKRPSIFLLQA</sequence>
<dbReference type="AlphaFoldDB" id="A0A2Z6G9Q2"/>
<dbReference type="KEGG" id="fam:OYT1_ch0606"/>
<organism evidence="7 8">
    <name type="scientific">Ferriphaselus amnicola</name>
    <dbReference type="NCBI Taxonomy" id="1188319"/>
    <lineage>
        <taxon>Bacteria</taxon>
        <taxon>Pseudomonadati</taxon>
        <taxon>Pseudomonadota</taxon>
        <taxon>Betaproteobacteria</taxon>
        <taxon>Nitrosomonadales</taxon>
        <taxon>Gallionellaceae</taxon>
        <taxon>Ferriphaselus</taxon>
    </lineage>
</organism>
<dbReference type="Gene3D" id="3.40.1010.10">
    <property type="entry name" value="Cobalt-precorrin-4 Transmethylase, Domain 1"/>
    <property type="match status" value="1"/>
</dbReference>
<evidence type="ECO:0000256" key="5">
    <source>
        <dbReference type="ARBA" id="ARBA00022691"/>
    </source>
</evidence>
<dbReference type="GO" id="GO:0008168">
    <property type="term" value="F:methyltransferase activity"/>
    <property type="evidence" value="ECO:0007669"/>
    <property type="project" value="UniProtKB-KW"/>
</dbReference>
<dbReference type="STRING" id="1188319.OYT1_00146"/>
<feature type="domain" description="Tetrapyrrole methylase" evidence="6">
    <location>
        <begin position="28"/>
        <end position="216"/>
    </location>
</feature>
<dbReference type="InterPro" id="IPR035996">
    <property type="entry name" value="4pyrrol_Methylase_sf"/>
</dbReference>
<evidence type="ECO:0000256" key="4">
    <source>
        <dbReference type="ARBA" id="ARBA00022679"/>
    </source>
</evidence>
<reference evidence="7 8" key="1">
    <citation type="submission" date="2018-06" db="EMBL/GenBank/DDBJ databases">
        <title>OYT1 Genome Sequencing.</title>
        <authorList>
            <person name="Kato S."/>
            <person name="Itoh T."/>
            <person name="Ohkuma M."/>
        </authorList>
    </citation>
    <scope>NUCLEOTIDE SEQUENCE [LARGE SCALE GENOMIC DNA]</scope>
    <source>
        <strain evidence="7 8">OYT1</strain>
    </source>
</reference>
<evidence type="ECO:0000313" key="7">
    <source>
        <dbReference type="EMBL" id="BBE50173.1"/>
    </source>
</evidence>
<dbReference type="Gene3D" id="3.30.950.10">
    <property type="entry name" value="Methyltransferase, Cobalt-precorrin-4 Transmethylase, Domain 2"/>
    <property type="match status" value="1"/>
</dbReference>
<dbReference type="InterPro" id="IPR000878">
    <property type="entry name" value="4pyrrol_Mease"/>
</dbReference>
<dbReference type="OrthoDB" id="7061662at2"/>
<dbReference type="PANTHER" id="PTHR46111:SF2">
    <property type="entry name" value="SAM-DEPENDENT METHYLTRANSFERASE"/>
    <property type="match status" value="1"/>
</dbReference>
<dbReference type="EMBL" id="AP018738">
    <property type="protein sequence ID" value="BBE50173.1"/>
    <property type="molecule type" value="Genomic_DNA"/>
</dbReference>
<name>A0A2Z6G9Q2_9PROT</name>
<evidence type="ECO:0000259" key="6">
    <source>
        <dbReference type="Pfam" id="PF00590"/>
    </source>
</evidence>
<accession>A0A2Z6G9Q2</accession>
<dbReference type="GO" id="GO:0006364">
    <property type="term" value="P:rRNA processing"/>
    <property type="evidence" value="ECO:0007669"/>
    <property type="project" value="UniProtKB-KW"/>
</dbReference>